<evidence type="ECO:0000256" key="1">
    <source>
        <dbReference type="ARBA" id="ARBA00022737"/>
    </source>
</evidence>
<evidence type="ECO:0000259" key="5">
    <source>
        <dbReference type="Pfam" id="PF00931"/>
    </source>
</evidence>
<dbReference type="OrthoDB" id="3027644at2759"/>
<dbReference type="SUPFAM" id="SSF52540">
    <property type="entry name" value="P-loop containing nucleoside triphosphate hydrolases"/>
    <property type="match status" value="1"/>
</dbReference>
<sequence>MAQPVVSFVIKRLLIEEVVLLSGVTEQVQQMLTEMKRMECFLNEADARQIEDELVRNWVAEFRKLANDEEDVIDYYIYKVASRRRGGIPAFLKSTNTLVEELKKKERQLCVVSIVGIGGLGKTTLAKKVYNHRRVKRHFHCHAWACMSQKFKRRAVLHQISKQFGYKVEQSIEENDIVEGLRKFMENKRYFLVLDDIWNEDAWAILKPALPNGKSGSKVLFTTRFMNVAVAADPRCLHFEPRLLSEVESWELLRKKVLLQDTDRNCSPYLVKLGKKMVEKCGGLPLAVGVLRGLLARKMTLYDWEIINKSLMPQLSDSVNGVLALSYNNLPYY</sequence>
<reference evidence="7 8" key="1">
    <citation type="journal article" date="2020" name="IScience">
        <title>Genome Sequencing of the Endangered Kingdonia uniflora (Circaeasteraceae, Ranunculales) Reveals Potential Mechanisms of Evolutionary Specialization.</title>
        <authorList>
            <person name="Sun Y."/>
            <person name="Deng T."/>
            <person name="Zhang A."/>
            <person name="Moore M.J."/>
            <person name="Landis J.B."/>
            <person name="Lin N."/>
            <person name="Zhang H."/>
            <person name="Zhang X."/>
            <person name="Huang J."/>
            <person name="Zhang X."/>
            <person name="Sun H."/>
            <person name="Wang H."/>
        </authorList>
    </citation>
    <scope>NUCLEOTIDE SEQUENCE [LARGE SCALE GENOMIC DNA]</scope>
    <source>
        <strain evidence="7">TB1705</strain>
        <tissue evidence="7">Leaf</tissue>
    </source>
</reference>
<evidence type="ECO:0000256" key="4">
    <source>
        <dbReference type="ARBA" id="ARBA00022840"/>
    </source>
</evidence>
<name>A0A7J7N4Z3_9MAGN</name>
<dbReference type="Gene3D" id="1.10.8.430">
    <property type="entry name" value="Helical domain of apoptotic protease-activating factors"/>
    <property type="match status" value="1"/>
</dbReference>
<proteinExistence type="predicted"/>
<feature type="domain" description="NB-ARC" evidence="5">
    <location>
        <begin position="95"/>
        <end position="259"/>
    </location>
</feature>
<feature type="domain" description="Disease resistance N-terminal" evidence="6">
    <location>
        <begin position="6"/>
        <end position="90"/>
    </location>
</feature>
<dbReference type="AlphaFoldDB" id="A0A7J7N4Z3"/>
<dbReference type="Pfam" id="PF00931">
    <property type="entry name" value="NB-ARC"/>
    <property type="match status" value="1"/>
</dbReference>
<dbReference type="PANTHER" id="PTHR36766">
    <property type="entry name" value="PLANT BROAD-SPECTRUM MILDEW RESISTANCE PROTEIN RPW8"/>
    <property type="match status" value="1"/>
</dbReference>
<dbReference type="InterPro" id="IPR027417">
    <property type="entry name" value="P-loop_NTPase"/>
</dbReference>
<dbReference type="GO" id="GO:0006952">
    <property type="term" value="P:defense response"/>
    <property type="evidence" value="ECO:0007669"/>
    <property type="project" value="UniProtKB-KW"/>
</dbReference>
<keyword evidence="8" id="KW-1185">Reference proteome</keyword>
<evidence type="ECO:0000313" key="7">
    <source>
        <dbReference type="EMBL" id="KAF6161978.1"/>
    </source>
</evidence>
<dbReference type="InterPro" id="IPR002182">
    <property type="entry name" value="NB-ARC"/>
</dbReference>
<dbReference type="Proteomes" id="UP000541444">
    <property type="component" value="Unassembled WGS sequence"/>
</dbReference>
<evidence type="ECO:0000313" key="8">
    <source>
        <dbReference type="Proteomes" id="UP000541444"/>
    </source>
</evidence>
<keyword evidence="2" id="KW-0547">Nucleotide-binding</keyword>
<accession>A0A7J7N4Z3</accession>
<dbReference type="InterPro" id="IPR038005">
    <property type="entry name" value="RX-like_CC"/>
</dbReference>
<protein>
    <submittedName>
        <fullName evidence="7">Uncharacterized protein</fullName>
    </submittedName>
</protein>
<dbReference type="GO" id="GO:0005524">
    <property type="term" value="F:ATP binding"/>
    <property type="evidence" value="ECO:0007669"/>
    <property type="project" value="UniProtKB-KW"/>
</dbReference>
<dbReference type="PRINTS" id="PR00364">
    <property type="entry name" value="DISEASERSIST"/>
</dbReference>
<dbReference type="Pfam" id="PF18052">
    <property type="entry name" value="Rx_N"/>
    <property type="match status" value="1"/>
</dbReference>
<comment type="caution">
    <text evidence="7">The sequence shown here is derived from an EMBL/GenBank/DDBJ whole genome shotgun (WGS) entry which is preliminary data.</text>
</comment>
<gene>
    <name evidence="7" type="ORF">GIB67_020034</name>
</gene>
<keyword evidence="1" id="KW-0677">Repeat</keyword>
<organism evidence="7 8">
    <name type="scientific">Kingdonia uniflora</name>
    <dbReference type="NCBI Taxonomy" id="39325"/>
    <lineage>
        <taxon>Eukaryota</taxon>
        <taxon>Viridiplantae</taxon>
        <taxon>Streptophyta</taxon>
        <taxon>Embryophyta</taxon>
        <taxon>Tracheophyta</taxon>
        <taxon>Spermatophyta</taxon>
        <taxon>Magnoliopsida</taxon>
        <taxon>Ranunculales</taxon>
        <taxon>Circaeasteraceae</taxon>
        <taxon>Kingdonia</taxon>
    </lineage>
</organism>
<dbReference type="InterPro" id="IPR041118">
    <property type="entry name" value="Rx_N"/>
</dbReference>
<keyword evidence="4" id="KW-0067">ATP-binding</keyword>
<keyword evidence="3" id="KW-0611">Plant defense</keyword>
<evidence type="ECO:0000256" key="3">
    <source>
        <dbReference type="ARBA" id="ARBA00022821"/>
    </source>
</evidence>
<dbReference type="Gene3D" id="3.40.50.300">
    <property type="entry name" value="P-loop containing nucleotide triphosphate hydrolases"/>
    <property type="match status" value="1"/>
</dbReference>
<dbReference type="GO" id="GO:0043531">
    <property type="term" value="F:ADP binding"/>
    <property type="evidence" value="ECO:0007669"/>
    <property type="project" value="InterPro"/>
</dbReference>
<dbReference type="FunFam" id="3.40.50.300:FF:001091">
    <property type="entry name" value="Probable disease resistance protein At1g61300"/>
    <property type="match status" value="1"/>
</dbReference>
<evidence type="ECO:0000259" key="6">
    <source>
        <dbReference type="Pfam" id="PF18052"/>
    </source>
</evidence>
<dbReference type="InterPro" id="IPR042197">
    <property type="entry name" value="Apaf_helical"/>
</dbReference>
<dbReference type="EMBL" id="JACGCM010001067">
    <property type="protein sequence ID" value="KAF6161978.1"/>
    <property type="molecule type" value="Genomic_DNA"/>
</dbReference>
<evidence type="ECO:0000256" key="2">
    <source>
        <dbReference type="ARBA" id="ARBA00022741"/>
    </source>
</evidence>
<dbReference type="PANTHER" id="PTHR36766:SF53">
    <property type="entry name" value="DISEASE RESISTANCE PROTEIN RPP13-LIKE"/>
    <property type="match status" value="1"/>
</dbReference>
<dbReference type="CDD" id="cd14798">
    <property type="entry name" value="RX-CC_like"/>
    <property type="match status" value="1"/>
</dbReference>